<dbReference type="AlphaFoldDB" id="A0A927C5G3"/>
<keyword evidence="1" id="KW-0175">Coiled coil</keyword>
<organism evidence="2 3">
    <name type="scientific">Paenibacillus oceani</name>
    <dbReference type="NCBI Taxonomy" id="2772510"/>
    <lineage>
        <taxon>Bacteria</taxon>
        <taxon>Bacillati</taxon>
        <taxon>Bacillota</taxon>
        <taxon>Bacilli</taxon>
        <taxon>Bacillales</taxon>
        <taxon>Paenibacillaceae</taxon>
        <taxon>Paenibacillus</taxon>
    </lineage>
</organism>
<evidence type="ECO:0000313" key="2">
    <source>
        <dbReference type="EMBL" id="MBD2861615.1"/>
    </source>
</evidence>
<name>A0A927C5G3_9BACL</name>
<dbReference type="RefSeq" id="WP_190925766.1">
    <property type="nucleotide sequence ID" value="NZ_JACXJA010000006.1"/>
</dbReference>
<dbReference type="EMBL" id="JACXJA010000006">
    <property type="protein sequence ID" value="MBD2861615.1"/>
    <property type="molecule type" value="Genomic_DNA"/>
</dbReference>
<gene>
    <name evidence="2" type="ORF">IDH45_06365</name>
</gene>
<evidence type="ECO:0000256" key="1">
    <source>
        <dbReference type="SAM" id="Coils"/>
    </source>
</evidence>
<evidence type="ECO:0000313" key="3">
    <source>
        <dbReference type="Proteomes" id="UP000639396"/>
    </source>
</evidence>
<sequence length="178" mass="20852">MAKVLSKEQMEVITQAAVAAMNEYMEKKELQRKKQERDRRLRNTKLLLKHYRSFVAHAETLLARPDDGEWDNTLDDLREQEYAVSAVKRSRERTATMVRFMRDMMGVYRAMCERSPQPEDLRRYRMVEALYIAEEVTTVEQLAEQHAIDTSTVYKDVNNACKVLSVLMFGVDGIRLEL</sequence>
<dbReference type="Proteomes" id="UP000639396">
    <property type="component" value="Unassembled WGS sequence"/>
</dbReference>
<reference evidence="2" key="1">
    <citation type="submission" date="2020-09" db="EMBL/GenBank/DDBJ databases">
        <title>A novel bacterium of genus Paenibacillus, isolated from South China Sea.</title>
        <authorList>
            <person name="Huang H."/>
            <person name="Mo K."/>
            <person name="Hu Y."/>
        </authorList>
    </citation>
    <scope>NUCLEOTIDE SEQUENCE</scope>
    <source>
        <strain evidence="2">IB182363</strain>
    </source>
</reference>
<keyword evidence="3" id="KW-1185">Reference proteome</keyword>
<comment type="caution">
    <text evidence="2">The sequence shown here is derived from an EMBL/GenBank/DDBJ whole genome shotgun (WGS) entry which is preliminary data.</text>
</comment>
<proteinExistence type="predicted"/>
<protein>
    <submittedName>
        <fullName evidence="2">Uncharacterized protein</fullName>
    </submittedName>
</protein>
<feature type="coiled-coil region" evidence="1">
    <location>
        <begin position="18"/>
        <end position="47"/>
    </location>
</feature>
<accession>A0A927C5G3</accession>